<gene>
    <name evidence="3" type="ORF">EIK79_13200</name>
</gene>
<dbReference type="InterPro" id="IPR051082">
    <property type="entry name" value="Pentapeptide-BTB/POZ_domain"/>
</dbReference>
<evidence type="ECO:0000313" key="4">
    <source>
        <dbReference type="Proteomes" id="UP000282322"/>
    </source>
</evidence>
<feature type="domain" description="Potassium channel" evidence="2">
    <location>
        <begin position="293"/>
        <end position="348"/>
    </location>
</feature>
<dbReference type="InterPro" id="IPR001646">
    <property type="entry name" value="5peptide_repeat"/>
</dbReference>
<keyword evidence="1" id="KW-0472">Membrane</keyword>
<feature type="transmembrane region" description="Helical" evidence="1">
    <location>
        <begin position="297"/>
        <end position="314"/>
    </location>
</feature>
<evidence type="ECO:0000259" key="2">
    <source>
        <dbReference type="Pfam" id="PF07885"/>
    </source>
</evidence>
<dbReference type="SUPFAM" id="SSF141571">
    <property type="entry name" value="Pentapeptide repeat-like"/>
    <property type="match status" value="1"/>
</dbReference>
<comment type="caution">
    <text evidence="3">The sequence shown here is derived from an EMBL/GenBank/DDBJ whole genome shotgun (WGS) entry which is preliminary data.</text>
</comment>
<keyword evidence="1" id="KW-0812">Transmembrane</keyword>
<accession>A0A3P3RAX3</accession>
<organism evidence="3 4">
    <name type="scientific">Halocatena pleomorpha</name>
    <dbReference type="NCBI Taxonomy" id="1785090"/>
    <lineage>
        <taxon>Archaea</taxon>
        <taxon>Methanobacteriati</taxon>
        <taxon>Methanobacteriota</taxon>
        <taxon>Stenosarchaea group</taxon>
        <taxon>Halobacteria</taxon>
        <taxon>Halobacteriales</taxon>
        <taxon>Natronomonadaceae</taxon>
        <taxon>Halocatena</taxon>
    </lineage>
</organism>
<dbReference type="SUPFAM" id="SSF81324">
    <property type="entry name" value="Voltage-gated potassium channels"/>
    <property type="match status" value="1"/>
</dbReference>
<sequence length="352" mass="39943">MMSSDSLCDRCGYNPDVTLIHENIPQITCYRPVWKDHNRCVWHVREAGKSATDLKELKPNPGEHLDGAYLKGAKLRNIDWFRDVSLANVDFTRADVRATDFSGAQLRFSKFKYTNAIYADFSGSDLEGTIMSETDLRSATLVETRLNGAIFSDVYVNRETDFGEYSVYETEVTPETLYETHPLQAAAWVYRELQEIYRDNSLPTLNRHSYRQEKDARRRLAWQKGEYGNAIKYELSRWVMLYGTSPYRILTVSIMLILSCGVLYPLAGGVRITGDGGPTTYTFERIQTAPLSWTTEVLLQSIYFSVVTFSTLGYGDIKPVGYWAQLLSGIEAILGTLFAALLVFVLARSATW</sequence>
<dbReference type="Gene3D" id="2.160.20.80">
    <property type="entry name" value="E3 ubiquitin-protein ligase SopA"/>
    <property type="match status" value="1"/>
</dbReference>
<dbReference type="AlphaFoldDB" id="A0A3P3RAX3"/>
<evidence type="ECO:0000256" key="1">
    <source>
        <dbReference type="SAM" id="Phobius"/>
    </source>
</evidence>
<dbReference type="Pfam" id="PF00805">
    <property type="entry name" value="Pentapeptide"/>
    <property type="match status" value="2"/>
</dbReference>
<dbReference type="Pfam" id="PF07885">
    <property type="entry name" value="Ion_trans_2"/>
    <property type="match status" value="1"/>
</dbReference>
<dbReference type="EMBL" id="RRCH01000028">
    <property type="protein sequence ID" value="RRJ29583.1"/>
    <property type="molecule type" value="Genomic_DNA"/>
</dbReference>
<reference evidence="3 4" key="1">
    <citation type="submission" date="2018-11" db="EMBL/GenBank/DDBJ databases">
        <title>Taxonoimc description of Halomarina strain SPP-AMP-1.</title>
        <authorList>
            <person name="Pal Y."/>
            <person name="Srinivasana K."/>
            <person name="Verma A."/>
            <person name="Kumar P."/>
        </authorList>
    </citation>
    <scope>NUCLEOTIDE SEQUENCE [LARGE SCALE GENOMIC DNA]</scope>
    <source>
        <strain evidence="3 4">SPP-AMP-1</strain>
    </source>
</reference>
<name>A0A3P3RAX3_9EURY</name>
<proteinExistence type="predicted"/>
<evidence type="ECO:0000313" key="3">
    <source>
        <dbReference type="EMBL" id="RRJ29583.1"/>
    </source>
</evidence>
<dbReference type="InterPro" id="IPR013099">
    <property type="entry name" value="K_chnl_dom"/>
</dbReference>
<dbReference type="PANTHER" id="PTHR14136:SF17">
    <property type="entry name" value="BTB_POZ DOMAIN-CONTAINING PROTEIN KCTD9"/>
    <property type="match status" value="1"/>
</dbReference>
<dbReference type="Proteomes" id="UP000282322">
    <property type="component" value="Unassembled WGS sequence"/>
</dbReference>
<dbReference type="Gene3D" id="1.10.287.70">
    <property type="match status" value="1"/>
</dbReference>
<dbReference type="PANTHER" id="PTHR14136">
    <property type="entry name" value="BTB_POZ DOMAIN-CONTAINING PROTEIN KCTD9"/>
    <property type="match status" value="1"/>
</dbReference>
<feature type="transmembrane region" description="Helical" evidence="1">
    <location>
        <begin position="326"/>
        <end position="347"/>
    </location>
</feature>
<feature type="transmembrane region" description="Helical" evidence="1">
    <location>
        <begin position="247"/>
        <end position="267"/>
    </location>
</feature>
<keyword evidence="1" id="KW-1133">Transmembrane helix</keyword>
<protein>
    <submittedName>
        <fullName evidence="3">Transporter</fullName>
    </submittedName>
</protein>
<keyword evidence="4" id="KW-1185">Reference proteome</keyword>